<feature type="region of interest" description="Disordered" evidence="2">
    <location>
        <begin position="310"/>
        <end position="385"/>
    </location>
</feature>
<sequence>MHLAVMSNTLNSIMLLLRNGLDSAQNITNSDAVLDAVAQLETFPMTMGQLQDTRIGQLLQTIRHKVDTPLQKRIRFVIKAWQKLLSPEFACHSVIPLKCYAASYTPNQSSKGSDCQPSNGTPTKPSFRENMRNSQHFLTSASVNTSDSRSNSPVVNFSDTTTRLKRPYHSLSGTTDHSVPITSFAPSHTEQPTTPSKRARTQSNISPQPATTKPTSCLPLVNGTRPVVPTSESFPSFRPATSLGKSNTASIPLRELGDQQSTEAQAQPKGDRQDVQNAVHRLAKVKSTAELVQAAGDCIDSVTADRILTNRISKEPDPPRPSIVPQLAKTRQARTAPSTAASCKGSQPHELRSSRPSVRHVDRETVHKPSSSISGPTSKPSLSAVSLTETFPSQLDSVQPLDSVSSELLTNGNNSGVPRVHGGDTERPQIDTDSDNQKSREKKRKKKRKHRHKHLLGGPTVYNPVTNHLDDWPSLPALPAQIDWSSLDRPASSSNWESLSSIPDSADRLVSDVWPGINRTSDDEGNLRLLTDLYSLTIDDQYLHVLPWVDMIGFRRQFFPSPDDLDPLTQIPEPW</sequence>
<evidence type="ECO:0000256" key="1">
    <source>
        <dbReference type="PROSITE-ProRule" id="PRU00649"/>
    </source>
</evidence>
<dbReference type="InterPro" id="IPR017923">
    <property type="entry name" value="TFIIS_N"/>
</dbReference>
<keyword evidence="1" id="KW-0539">Nucleus</keyword>
<comment type="subcellular location">
    <subcellularLocation>
        <location evidence="1">Nucleus</location>
    </subcellularLocation>
</comment>
<dbReference type="RefSeq" id="XP_009163144.1">
    <property type="nucleotide sequence ID" value="XM_009164880.1"/>
</dbReference>
<feature type="compositionally biased region" description="Polar residues" evidence="2">
    <location>
        <begin position="406"/>
        <end position="416"/>
    </location>
</feature>
<feature type="compositionally biased region" description="Basic and acidic residues" evidence="2">
    <location>
        <begin position="347"/>
        <end position="367"/>
    </location>
</feature>
<feature type="compositionally biased region" description="Polar residues" evidence="2">
    <location>
        <begin position="132"/>
        <end position="161"/>
    </location>
</feature>
<feature type="compositionally biased region" description="Polar residues" evidence="2">
    <location>
        <begin position="333"/>
        <end position="345"/>
    </location>
</feature>
<dbReference type="GO" id="GO:0010628">
    <property type="term" value="P:positive regulation of gene expression"/>
    <property type="evidence" value="ECO:0007669"/>
    <property type="project" value="TreeGrafter"/>
</dbReference>
<dbReference type="PROSITE" id="PS51319">
    <property type="entry name" value="TFIIS_N"/>
    <property type="match status" value="1"/>
</dbReference>
<keyword evidence="5" id="KW-1185">Reference proteome</keyword>
<dbReference type="PANTHER" id="PTHR15201">
    <property type="entry name" value="CRSP70"/>
    <property type="match status" value="1"/>
</dbReference>
<dbReference type="EMBL" id="KL596628">
    <property type="protein sequence ID" value="KER33063.1"/>
    <property type="molecule type" value="Genomic_DNA"/>
</dbReference>
<organism evidence="4 5">
    <name type="scientific">Opisthorchis viverrini</name>
    <name type="common">Southeast Asian liver fluke</name>
    <dbReference type="NCBI Taxonomy" id="6198"/>
    <lineage>
        <taxon>Eukaryota</taxon>
        <taxon>Metazoa</taxon>
        <taxon>Spiralia</taxon>
        <taxon>Lophotrochozoa</taxon>
        <taxon>Platyhelminthes</taxon>
        <taxon>Trematoda</taxon>
        <taxon>Digenea</taxon>
        <taxon>Opisthorchiida</taxon>
        <taxon>Opisthorchiata</taxon>
        <taxon>Opisthorchiidae</taxon>
        <taxon>Opisthorchis</taxon>
    </lineage>
</organism>
<feature type="domain" description="TFIIS N-terminal" evidence="3">
    <location>
        <begin position="15"/>
        <end position="88"/>
    </location>
</feature>
<gene>
    <name evidence="4" type="ORF">T265_00965</name>
</gene>
<dbReference type="KEGG" id="ovi:T265_00965"/>
<feature type="compositionally biased region" description="Basic and acidic residues" evidence="2">
    <location>
        <begin position="421"/>
        <end position="439"/>
    </location>
</feature>
<dbReference type="GeneID" id="20315153"/>
<dbReference type="PANTHER" id="PTHR15201:SF1">
    <property type="entry name" value="MEDIATOR OF RNA POLYMERASE II TRANSCRIPTION SUBUNIT 26"/>
    <property type="match status" value="1"/>
</dbReference>
<reference evidence="4 5" key="1">
    <citation type="submission" date="2013-11" db="EMBL/GenBank/DDBJ databases">
        <title>Opisthorchis viverrini - life in the bile duct.</title>
        <authorList>
            <person name="Young N.D."/>
            <person name="Nagarajan N."/>
            <person name="Lin S.J."/>
            <person name="Korhonen P.K."/>
            <person name="Jex A.R."/>
            <person name="Hall R.S."/>
            <person name="Safavi-Hemami H."/>
            <person name="Kaewkong W."/>
            <person name="Bertrand D."/>
            <person name="Gao S."/>
            <person name="Seet Q."/>
            <person name="Wongkham S."/>
            <person name="Teh B.T."/>
            <person name="Wongkham C."/>
            <person name="Intapan P.M."/>
            <person name="Maleewong W."/>
            <person name="Yang X."/>
            <person name="Hu M."/>
            <person name="Wang Z."/>
            <person name="Hofmann A."/>
            <person name="Sternberg P.W."/>
            <person name="Tan P."/>
            <person name="Wang J."/>
            <person name="Gasser R.B."/>
        </authorList>
    </citation>
    <scope>NUCLEOTIDE SEQUENCE [LARGE SCALE GENOMIC DNA]</scope>
</reference>
<dbReference type="Proteomes" id="UP000054324">
    <property type="component" value="Unassembled WGS sequence"/>
</dbReference>
<feature type="compositionally biased region" description="Polar residues" evidence="2">
    <location>
        <begin position="171"/>
        <end position="215"/>
    </location>
</feature>
<dbReference type="Gene3D" id="1.20.930.10">
    <property type="entry name" value="Conserved domain common to transcription factors TFIIS, elongin A, CRSP70"/>
    <property type="match status" value="1"/>
</dbReference>
<dbReference type="SUPFAM" id="SSF47676">
    <property type="entry name" value="Conserved domain common to transcription factors TFIIS, elongin A, CRSP70"/>
    <property type="match status" value="1"/>
</dbReference>
<name>A0A075A021_OPIVI</name>
<dbReference type="GO" id="GO:0070847">
    <property type="term" value="C:core mediator complex"/>
    <property type="evidence" value="ECO:0007669"/>
    <property type="project" value="TreeGrafter"/>
</dbReference>
<evidence type="ECO:0000313" key="5">
    <source>
        <dbReference type="Proteomes" id="UP000054324"/>
    </source>
</evidence>
<dbReference type="InterPro" id="IPR042376">
    <property type="entry name" value="MED26"/>
</dbReference>
<feature type="compositionally biased region" description="Polar residues" evidence="2">
    <location>
        <begin position="107"/>
        <end position="124"/>
    </location>
</feature>
<dbReference type="CTD" id="20315153"/>
<proteinExistence type="predicted"/>
<dbReference type="GO" id="GO:0016592">
    <property type="term" value="C:mediator complex"/>
    <property type="evidence" value="ECO:0007669"/>
    <property type="project" value="InterPro"/>
</dbReference>
<feature type="region of interest" description="Disordered" evidence="2">
    <location>
        <begin position="406"/>
        <end position="462"/>
    </location>
</feature>
<evidence type="ECO:0000313" key="4">
    <source>
        <dbReference type="EMBL" id="KER33063.1"/>
    </source>
</evidence>
<dbReference type="GO" id="GO:0006357">
    <property type="term" value="P:regulation of transcription by RNA polymerase II"/>
    <property type="evidence" value="ECO:0007669"/>
    <property type="project" value="InterPro"/>
</dbReference>
<dbReference type="GO" id="GO:0003712">
    <property type="term" value="F:transcription coregulator activity"/>
    <property type="evidence" value="ECO:0007669"/>
    <property type="project" value="TreeGrafter"/>
</dbReference>
<dbReference type="AlphaFoldDB" id="A0A075A021"/>
<feature type="compositionally biased region" description="Low complexity" evidence="2">
    <location>
        <begin position="369"/>
        <end position="383"/>
    </location>
</feature>
<feature type="region of interest" description="Disordered" evidence="2">
    <location>
        <begin position="107"/>
        <end position="246"/>
    </location>
</feature>
<dbReference type="InterPro" id="IPR035441">
    <property type="entry name" value="TFIIS/LEDGF_dom_sf"/>
</dbReference>
<protein>
    <recommendedName>
        <fullName evidence="3">TFIIS N-terminal domain-containing protein</fullName>
    </recommendedName>
</protein>
<dbReference type="STRING" id="6198.A0A075A021"/>
<evidence type="ECO:0000256" key="2">
    <source>
        <dbReference type="SAM" id="MobiDB-lite"/>
    </source>
</evidence>
<feature type="compositionally biased region" description="Basic residues" evidence="2">
    <location>
        <begin position="440"/>
        <end position="455"/>
    </location>
</feature>
<accession>A0A075A021</accession>
<dbReference type="OrthoDB" id="550309at2759"/>
<evidence type="ECO:0000259" key="3">
    <source>
        <dbReference type="PROSITE" id="PS51319"/>
    </source>
</evidence>